<dbReference type="Pfam" id="PF02397">
    <property type="entry name" value="Bac_transf"/>
    <property type="match status" value="1"/>
</dbReference>
<dbReference type="PANTHER" id="PTHR30576">
    <property type="entry name" value="COLANIC BIOSYNTHESIS UDP-GLUCOSE LIPID CARRIER TRANSFERASE"/>
    <property type="match status" value="1"/>
</dbReference>
<proteinExistence type="inferred from homology"/>
<dbReference type="InterPro" id="IPR003362">
    <property type="entry name" value="Bact_transf"/>
</dbReference>
<accession>A4TZ30</accession>
<feature type="domain" description="Bacterial sugar transferase" evidence="5">
    <location>
        <begin position="232"/>
        <end position="417"/>
    </location>
</feature>
<keyword evidence="4" id="KW-0812">Transmembrane</keyword>
<evidence type="ECO:0000259" key="5">
    <source>
        <dbReference type="Pfam" id="PF02397"/>
    </source>
</evidence>
<evidence type="ECO:0000256" key="1">
    <source>
        <dbReference type="ARBA" id="ARBA00006464"/>
    </source>
</evidence>
<feature type="transmembrane region" description="Helical" evidence="4">
    <location>
        <begin position="237"/>
        <end position="259"/>
    </location>
</feature>
<evidence type="ECO:0000256" key="4">
    <source>
        <dbReference type="SAM" id="Phobius"/>
    </source>
</evidence>
<keyword evidence="2" id="KW-0270">Exopolysaccharide synthesis</keyword>
<dbReference type="GO" id="GO:0000271">
    <property type="term" value="P:polysaccharide biosynthetic process"/>
    <property type="evidence" value="ECO:0007669"/>
    <property type="project" value="UniProtKB-KW"/>
</dbReference>
<feature type="transmembrane region" description="Helical" evidence="4">
    <location>
        <begin position="66"/>
        <end position="84"/>
    </location>
</feature>
<feature type="transmembrane region" description="Helical" evidence="4">
    <location>
        <begin position="96"/>
        <end position="114"/>
    </location>
</feature>
<feature type="region of interest" description="Disordered" evidence="3">
    <location>
        <begin position="417"/>
        <end position="440"/>
    </location>
</feature>
<dbReference type="PANTHER" id="PTHR30576:SF0">
    <property type="entry name" value="UNDECAPRENYL-PHOSPHATE N-ACETYLGALACTOSAMINYL 1-PHOSPHATE TRANSFERASE-RELATED"/>
    <property type="match status" value="1"/>
</dbReference>
<protein>
    <submittedName>
        <fullName evidence="6">GumD</fullName>
    </submittedName>
</protein>
<dbReference type="RefSeq" id="WP_234016329.1">
    <property type="nucleotide sequence ID" value="NZ_CP027527.1"/>
</dbReference>
<evidence type="ECO:0000256" key="3">
    <source>
        <dbReference type="SAM" id="MobiDB-lite"/>
    </source>
</evidence>
<organism evidence="6">
    <name type="scientific">Magnetospirillum gryphiswaldense</name>
    <dbReference type="NCBI Taxonomy" id="55518"/>
    <lineage>
        <taxon>Bacteria</taxon>
        <taxon>Pseudomonadati</taxon>
        <taxon>Pseudomonadota</taxon>
        <taxon>Alphaproteobacteria</taxon>
        <taxon>Rhodospirillales</taxon>
        <taxon>Rhodospirillaceae</taxon>
        <taxon>Magnetospirillum</taxon>
    </lineage>
</organism>
<dbReference type="AlphaFoldDB" id="A4TZ30"/>
<evidence type="ECO:0000313" key="6">
    <source>
        <dbReference type="EMBL" id="CAM75887.1"/>
    </source>
</evidence>
<evidence type="ECO:0000256" key="2">
    <source>
        <dbReference type="ARBA" id="ARBA00023169"/>
    </source>
</evidence>
<sequence length="440" mass="48566">MLDLLATRLGLIVACGYGAFSIRHQTLLMPEPYWHTLLAAVGLYGLSELLVPSPKGWLPIRRGMDAGLRLGLIALILSTTAFALKISDQYSRLWAIYWALSSWVTLFGLALAAIRHSQMPRRLILVGEPKVTEQAQADYATQSGMEILCLHPSELLDWLDRRNATGVPLDGEKILLIGHVPEPAQRTALILALHGSPVALRYCPDLDDFLAGGGRGTLPLVPAPGPAQDLIKRLEDIFFTSLALMLCAPLMGIIALLVWRSGPGPILFHQRRLGLGGRAFTVYKFRTMVPMASDQAEAPQVENHDARVTGIGRVLRHWGLDELPQLLNVLRGDMSLVGPRPHAFPHDMTWGSKLPQYAQRFRMRPGITGLAQIRGWRGHVESDVAIATRLELDIQYIRTWSLGLDLRILAETIPSLIRNAPPSTSPPSQSLDDPLGQHRD</sequence>
<dbReference type="EMBL" id="CU459003">
    <property type="protein sequence ID" value="CAM75887.1"/>
    <property type="molecule type" value="Genomic_DNA"/>
</dbReference>
<feature type="transmembrane region" description="Helical" evidence="4">
    <location>
        <begin position="33"/>
        <end position="54"/>
    </location>
</feature>
<reference evidence="6" key="1">
    <citation type="journal article" date="2007" name="J. Bacteriol.">
        <title>Comparative genome analysis of four magnetotactic bacteria reveals a complex set of group-specific genes implicated in magnetosome biomineralization and function.</title>
        <authorList>
            <person name="Richter M."/>
            <person name="Kube M."/>
            <person name="Bazylinski D.A."/>
            <person name="Lombardot T."/>
            <person name="Gloeckner F.O."/>
            <person name="Reinhardt R."/>
            <person name="Schueler D."/>
        </authorList>
    </citation>
    <scope>NUCLEOTIDE SEQUENCE</scope>
    <source>
        <strain evidence="6">MSR-1</strain>
    </source>
</reference>
<comment type="similarity">
    <text evidence="1">Belongs to the bacterial sugar transferase family.</text>
</comment>
<keyword evidence="4" id="KW-0472">Membrane</keyword>
<name>A4TZ30_9PROT</name>
<gene>
    <name evidence="6" type="ORF">MGR_1544</name>
</gene>
<keyword evidence="4" id="KW-1133">Transmembrane helix</keyword>
<dbReference type="GO" id="GO:0016780">
    <property type="term" value="F:phosphotransferase activity, for other substituted phosphate groups"/>
    <property type="evidence" value="ECO:0007669"/>
    <property type="project" value="TreeGrafter"/>
</dbReference>